<accession>A0ABR9P3E9</accession>
<evidence type="ECO:0000313" key="2">
    <source>
        <dbReference type="EMBL" id="MBE2998367.1"/>
    </source>
</evidence>
<evidence type="ECO:0000259" key="1">
    <source>
        <dbReference type="Pfam" id="PF12697"/>
    </source>
</evidence>
<dbReference type="PANTHER" id="PTHR43194:SF2">
    <property type="entry name" value="PEROXISOMAL MEMBRANE PROTEIN LPX1"/>
    <property type="match status" value="1"/>
</dbReference>
<dbReference type="PANTHER" id="PTHR43194">
    <property type="entry name" value="HYDROLASE ALPHA/BETA FOLD FAMILY"/>
    <property type="match status" value="1"/>
</dbReference>
<reference evidence="2 3" key="1">
    <citation type="submission" date="2020-09" db="EMBL/GenBank/DDBJ databases">
        <title>Diversity and distribution of actinomycetes associated with coral in the coast of Hainan.</title>
        <authorList>
            <person name="Li F."/>
        </authorList>
    </citation>
    <scope>NUCLEOTIDE SEQUENCE [LARGE SCALE GENOMIC DNA]</scope>
    <source>
        <strain evidence="2 3">HNM0947</strain>
    </source>
</reference>
<dbReference type="SUPFAM" id="SSF53474">
    <property type="entry name" value="alpha/beta-Hydrolases"/>
    <property type="match status" value="1"/>
</dbReference>
<dbReference type="GO" id="GO:0016787">
    <property type="term" value="F:hydrolase activity"/>
    <property type="evidence" value="ECO:0007669"/>
    <property type="project" value="UniProtKB-KW"/>
</dbReference>
<dbReference type="EMBL" id="JADBGI010000004">
    <property type="protein sequence ID" value="MBE2998367.1"/>
    <property type="molecule type" value="Genomic_DNA"/>
</dbReference>
<evidence type="ECO:0000313" key="3">
    <source>
        <dbReference type="Proteomes" id="UP000806528"/>
    </source>
</evidence>
<sequence length="295" mass="31663">MTESAPRGTHIYRTPSGAEAIRSWCEERLAAWPELERLPAVETALGPTRVFRASGGQGMPVVMLPGPNLNTATNIEVLRVLAEDRPVISVDPPGQPGLSGDVRPKGDRMAAYGAWFDELLPQITDGPVLVLGHSLGAAMLLDSTPSSRVAGLLLVDPAGLAAAGTGGDLMRAALPWMIGPRDSKSARLLNVLHGHDYRIEASDPMARWWTLVATHCRYVLTPPTLTVECLRPWHDTPTVVATGSEDVLFSPARLHGPARRLLNAEVVELEGAGHLSPYERPGRVSELLTRLDPGA</sequence>
<dbReference type="Gene3D" id="3.40.50.1820">
    <property type="entry name" value="alpha/beta hydrolase"/>
    <property type="match status" value="1"/>
</dbReference>
<feature type="domain" description="AB hydrolase-1" evidence="1">
    <location>
        <begin position="61"/>
        <end position="286"/>
    </location>
</feature>
<dbReference type="Pfam" id="PF12697">
    <property type="entry name" value="Abhydrolase_6"/>
    <property type="match status" value="1"/>
</dbReference>
<dbReference type="InterPro" id="IPR050228">
    <property type="entry name" value="Carboxylesterase_BioH"/>
</dbReference>
<keyword evidence="3" id="KW-1185">Reference proteome</keyword>
<dbReference type="InterPro" id="IPR000073">
    <property type="entry name" value="AB_hydrolase_1"/>
</dbReference>
<dbReference type="InterPro" id="IPR029058">
    <property type="entry name" value="AB_hydrolase_fold"/>
</dbReference>
<name>A0ABR9P3E9_9ACTN</name>
<organism evidence="2 3">
    <name type="scientific">Nocardiopsis coralli</name>
    <dbReference type="NCBI Taxonomy" id="2772213"/>
    <lineage>
        <taxon>Bacteria</taxon>
        <taxon>Bacillati</taxon>
        <taxon>Actinomycetota</taxon>
        <taxon>Actinomycetes</taxon>
        <taxon>Streptosporangiales</taxon>
        <taxon>Nocardiopsidaceae</taxon>
        <taxon>Nocardiopsis</taxon>
    </lineage>
</organism>
<dbReference type="Proteomes" id="UP000806528">
    <property type="component" value="Unassembled WGS sequence"/>
</dbReference>
<gene>
    <name evidence="2" type="ORF">IDM40_06550</name>
</gene>
<dbReference type="RefSeq" id="WP_193120995.1">
    <property type="nucleotide sequence ID" value="NZ_JADBGI010000004.1"/>
</dbReference>
<proteinExistence type="predicted"/>
<protein>
    <submittedName>
        <fullName evidence="2">Alpha/beta hydrolase</fullName>
    </submittedName>
</protein>
<keyword evidence="2" id="KW-0378">Hydrolase</keyword>
<comment type="caution">
    <text evidence="2">The sequence shown here is derived from an EMBL/GenBank/DDBJ whole genome shotgun (WGS) entry which is preliminary data.</text>
</comment>